<protein>
    <recommendedName>
        <fullName evidence="2">F-box domain-containing protein</fullName>
    </recommendedName>
</protein>
<dbReference type="PROSITE" id="PS50181">
    <property type="entry name" value="FBOX"/>
    <property type="match status" value="1"/>
</dbReference>
<dbReference type="InterPro" id="IPR053781">
    <property type="entry name" value="F-box_AtFBL13-like"/>
</dbReference>
<feature type="compositionally biased region" description="Polar residues" evidence="1">
    <location>
        <begin position="20"/>
        <end position="32"/>
    </location>
</feature>
<keyword evidence="4" id="KW-1185">Reference proteome</keyword>
<gene>
    <name evidence="3" type="ORF">CARUB_v10021465mg</name>
</gene>
<dbReference type="InterPro" id="IPR055411">
    <property type="entry name" value="LRR_FXL15/At3g58940/PEG3-like"/>
</dbReference>
<organism evidence="3 4">
    <name type="scientific">Capsella rubella</name>
    <dbReference type="NCBI Taxonomy" id="81985"/>
    <lineage>
        <taxon>Eukaryota</taxon>
        <taxon>Viridiplantae</taxon>
        <taxon>Streptophyta</taxon>
        <taxon>Embryophyta</taxon>
        <taxon>Tracheophyta</taxon>
        <taxon>Spermatophyta</taxon>
        <taxon>Magnoliopsida</taxon>
        <taxon>eudicotyledons</taxon>
        <taxon>Gunneridae</taxon>
        <taxon>Pentapetalae</taxon>
        <taxon>rosids</taxon>
        <taxon>malvids</taxon>
        <taxon>Brassicales</taxon>
        <taxon>Brassicaceae</taxon>
        <taxon>Camelineae</taxon>
        <taxon>Capsella</taxon>
    </lineage>
</organism>
<name>R0I7D6_9BRAS</name>
<reference evidence="4" key="1">
    <citation type="journal article" date="2013" name="Nat. Genet.">
        <title>The Capsella rubella genome and the genomic consequences of rapid mating system evolution.</title>
        <authorList>
            <person name="Slotte T."/>
            <person name="Hazzouri K.M."/>
            <person name="Agren J.A."/>
            <person name="Koenig D."/>
            <person name="Maumus F."/>
            <person name="Guo Y.L."/>
            <person name="Steige K."/>
            <person name="Platts A.E."/>
            <person name="Escobar J.S."/>
            <person name="Newman L.K."/>
            <person name="Wang W."/>
            <person name="Mandakova T."/>
            <person name="Vello E."/>
            <person name="Smith L.M."/>
            <person name="Henz S.R."/>
            <person name="Steffen J."/>
            <person name="Takuno S."/>
            <person name="Brandvain Y."/>
            <person name="Coop G."/>
            <person name="Andolfatto P."/>
            <person name="Hu T.T."/>
            <person name="Blanchette M."/>
            <person name="Clark R.M."/>
            <person name="Quesneville H."/>
            <person name="Nordborg M."/>
            <person name="Gaut B.S."/>
            <person name="Lysak M.A."/>
            <person name="Jenkins J."/>
            <person name="Grimwood J."/>
            <person name="Chapman J."/>
            <person name="Prochnik S."/>
            <person name="Shu S."/>
            <person name="Rokhsar D."/>
            <person name="Schmutz J."/>
            <person name="Weigel D."/>
            <person name="Wright S.I."/>
        </authorList>
    </citation>
    <scope>NUCLEOTIDE SEQUENCE [LARGE SCALE GENOMIC DNA]</scope>
    <source>
        <strain evidence="4">cv. Monte Gargano</strain>
    </source>
</reference>
<evidence type="ECO:0000313" key="3">
    <source>
        <dbReference type="EMBL" id="EOA33970.1"/>
    </source>
</evidence>
<evidence type="ECO:0000313" key="4">
    <source>
        <dbReference type="Proteomes" id="UP000029121"/>
    </source>
</evidence>
<dbReference type="Pfam" id="PF24758">
    <property type="entry name" value="LRR_At5g56370"/>
    <property type="match status" value="1"/>
</dbReference>
<evidence type="ECO:0000256" key="1">
    <source>
        <dbReference type="SAM" id="MobiDB-lite"/>
    </source>
</evidence>
<dbReference type="eggNOG" id="ENOG502RZUA">
    <property type="taxonomic scope" value="Eukaryota"/>
</dbReference>
<dbReference type="SUPFAM" id="SSF81383">
    <property type="entry name" value="F-box domain"/>
    <property type="match status" value="1"/>
</dbReference>
<accession>R0I7D6</accession>
<dbReference type="AlphaFoldDB" id="R0I7D6"/>
<dbReference type="InterPro" id="IPR001810">
    <property type="entry name" value="F-box_dom"/>
</dbReference>
<dbReference type="InterPro" id="IPR036047">
    <property type="entry name" value="F-box-like_dom_sf"/>
</dbReference>
<dbReference type="PANTHER" id="PTHR31639">
    <property type="entry name" value="F-BOX PROTEIN-LIKE"/>
    <property type="match status" value="1"/>
</dbReference>
<dbReference type="OrthoDB" id="586691at2759"/>
<dbReference type="SUPFAM" id="SSF52058">
    <property type="entry name" value="L domain-like"/>
    <property type="match status" value="1"/>
</dbReference>
<dbReference type="EMBL" id="KB870806">
    <property type="protein sequence ID" value="EOA33970.1"/>
    <property type="molecule type" value="Genomic_DNA"/>
</dbReference>
<feature type="compositionally biased region" description="Basic and acidic residues" evidence="1">
    <location>
        <begin position="85"/>
        <end position="96"/>
    </location>
</feature>
<dbReference type="Pfam" id="PF00646">
    <property type="entry name" value="F-box"/>
    <property type="match status" value="1"/>
</dbReference>
<proteinExistence type="predicted"/>
<feature type="domain" description="F-box" evidence="2">
    <location>
        <begin position="97"/>
        <end position="145"/>
    </location>
</feature>
<dbReference type="KEGG" id="crb:17895805"/>
<evidence type="ECO:0000259" key="2">
    <source>
        <dbReference type="PROSITE" id="PS50181"/>
    </source>
</evidence>
<dbReference type="Proteomes" id="UP000029121">
    <property type="component" value="Unassembled WGS sequence"/>
</dbReference>
<sequence>MSYSPLSVLRCFRTRRSSKQTKPMNNASSLSSDARDKQILDGTEEDRISQLPDESLSSDARDKQILDGTEEDRISQLPDESLSSDARDKQILDGTKEDRISELPDELLVMILKDVATEDAVKTSVLSQRWKNVWKDVPNLVFDMGKATVTNMEHPVLRSARVAKKIAQVISNHNGRLEGCIIKHDFYQCHNDVLETWIRLLTLQKHTKALSLSNLRARPRGLNLLQLSPNTFSHPMLEALFLCHYELKTAHAFNRCHNLIILKLDQISAKFDVLNTVIASCPSLKVLVLHVKLSYSRDFLKIRNKNLRLLHLACSNVFRFEVFAPLLEIFSFDYDFDGNCNFVIHAPRLWFIPNYGSLNIGRRESMMYNISCKAEEIDNLGDKFLVSRDANFVQNVKYLTVAVDVMNWEQVEMLRSVLVARNELTGWLCIIFKNVAKEEGESSNGGTQVTKWEEKVFPSADFSVETVYMVNFNGSRKQFALASRFITQGTVKNKMMFETSSVPEEMKPETEAAVAKLMKLPKGNEELEIGYY</sequence>
<dbReference type="Gene3D" id="1.20.1280.50">
    <property type="match status" value="1"/>
</dbReference>
<dbReference type="PANTHER" id="PTHR31639:SF256">
    <property type="entry name" value="OS07G0242900 PROTEIN"/>
    <property type="match status" value="1"/>
</dbReference>
<dbReference type="CDD" id="cd22160">
    <property type="entry name" value="F-box_AtFBL13-like"/>
    <property type="match status" value="1"/>
</dbReference>
<feature type="region of interest" description="Disordered" evidence="1">
    <location>
        <begin position="14"/>
        <end position="96"/>
    </location>
</feature>